<dbReference type="Proteomes" id="UP000059680">
    <property type="component" value="Chromosome 8"/>
</dbReference>
<feature type="compositionally biased region" description="Basic residues" evidence="1">
    <location>
        <begin position="321"/>
        <end position="347"/>
    </location>
</feature>
<protein>
    <submittedName>
        <fullName evidence="2">Os08g0152366 protein</fullName>
    </submittedName>
</protein>
<feature type="compositionally biased region" description="Basic and acidic residues" evidence="1">
    <location>
        <begin position="199"/>
        <end position="223"/>
    </location>
</feature>
<reference evidence="3" key="1">
    <citation type="journal article" date="2005" name="Nature">
        <title>The map-based sequence of the rice genome.</title>
        <authorList>
            <consortium name="International rice genome sequencing project (IRGSP)"/>
            <person name="Matsumoto T."/>
            <person name="Wu J."/>
            <person name="Kanamori H."/>
            <person name="Katayose Y."/>
            <person name="Fujisawa M."/>
            <person name="Namiki N."/>
            <person name="Mizuno H."/>
            <person name="Yamamoto K."/>
            <person name="Antonio B.A."/>
            <person name="Baba T."/>
            <person name="Sakata K."/>
            <person name="Nagamura Y."/>
            <person name="Aoki H."/>
            <person name="Arikawa K."/>
            <person name="Arita K."/>
            <person name="Bito T."/>
            <person name="Chiden Y."/>
            <person name="Fujitsuka N."/>
            <person name="Fukunaka R."/>
            <person name="Hamada M."/>
            <person name="Harada C."/>
            <person name="Hayashi A."/>
            <person name="Hijishita S."/>
            <person name="Honda M."/>
            <person name="Hosokawa S."/>
            <person name="Ichikawa Y."/>
            <person name="Idonuma A."/>
            <person name="Iijima M."/>
            <person name="Ikeda M."/>
            <person name="Ikeno M."/>
            <person name="Ito K."/>
            <person name="Ito S."/>
            <person name="Ito T."/>
            <person name="Ito Y."/>
            <person name="Ito Y."/>
            <person name="Iwabuchi A."/>
            <person name="Kamiya K."/>
            <person name="Karasawa W."/>
            <person name="Kurita K."/>
            <person name="Katagiri S."/>
            <person name="Kikuta A."/>
            <person name="Kobayashi H."/>
            <person name="Kobayashi N."/>
            <person name="Machita K."/>
            <person name="Maehara T."/>
            <person name="Masukawa M."/>
            <person name="Mizubayashi T."/>
            <person name="Mukai Y."/>
            <person name="Nagasaki H."/>
            <person name="Nagata Y."/>
            <person name="Naito S."/>
            <person name="Nakashima M."/>
            <person name="Nakama Y."/>
            <person name="Nakamichi Y."/>
            <person name="Nakamura M."/>
            <person name="Meguro A."/>
            <person name="Negishi M."/>
            <person name="Ohta I."/>
            <person name="Ohta T."/>
            <person name="Okamoto M."/>
            <person name="Ono N."/>
            <person name="Saji S."/>
            <person name="Sakaguchi M."/>
            <person name="Sakai K."/>
            <person name="Shibata M."/>
            <person name="Shimokawa T."/>
            <person name="Song J."/>
            <person name="Takazaki Y."/>
            <person name="Terasawa K."/>
            <person name="Tsugane M."/>
            <person name="Tsuji K."/>
            <person name="Ueda S."/>
            <person name="Waki K."/>
            <person name="Yamagata H."/>
            <person name="Yamamoto M."/>
            <person name="Yamamoto S."/>
            <person name="Yamane H."/>
            <person name="Yoshiki S."/>
            <person name="Yoshihara R."/>
            <person name="Yukawa K."/>
            <person name="Zhong H."/>
            <person name="Yano M."/>
            <person name="Yuan Q."/>
            <person name="Ouyang S."/>
            <person name="Liu J."/>
            <person name="Jones K.M."/>
            <person name="Gansberger K."/>
            <person name="Moffat K."/>
            <person name="Hill J."/>
            <person name="Bera J."/>
            <person name="Fadrosh D."/>
            <person name="Jin S."/>
            <person name="Johri S."/>
            <person name="Kim M."/>
            <person name="Overton L."/>
            <person name="Reardon M."/>
            <person name="Tsitrin T."/>
            <person name="Vuong H."/>
            <person name="Weaver B."/>
            <person name="Ciecko A."/>
            <person name="Tallon L."/>
            <person name="Jackson J."/>
            <person name="Pai G."/>
            <person name="Aken S.V."/>
            <person name="Utterback T."/>
            <person name="Reidmuller S."/>
            <person name="Feldblyum T."/>
            <person name="Hsiao J."/>
            <person name="Zismann V."/>
            <person name="Iobst S."/>
            <person name="de Vazeille A.R."/>
            <person name="Buell C.R."/>
            <person name="Ying K."/>
            <person name="Li Y."/>
            <person name="Lu T."/>
            <person name="Huang Y."/>
            <person name="Zhao Q."/>
            <person name="Feng Q."/>
            <person name="Zhang L."/>
            <person name="Zhu J."/>
            <person name="Weng Q."/>
            <person name="Mu J."/>
            <person name="Lu Y."/>
            <person name="Fan D."/>
            <person name="Liu Y."/>
            <person name="Guan J."/>
            <person name="Zhang Y."/>
            <person name="Yu S."/>
            <person name="Liu X."/>
            <person name="Zhang Y."/>
            <person name="Hong G."/>
            <person name="Han B."/>
            <person name="Choisne N."/>
            <person name="Demange N."/>
            <person name="Orjeda G."/>
            <person name="Samain S."/>
            <person name="Cattolico L."/>
            <person name="Pelletier E."/>
            <person name="Couloux A."/>
            <person name="Segurens B."/>
            <person name="Wincker P."/>
            <person name="D'Hont A."/>
            <person name="Scarpelli C."/>
            <person name="Weissenbach J."/>
            <person name="Salanoubat M."/>
            <person name="Quetier F."/>
            <person name="Yu Y."/>
            <person name="Kim H.R."/>
            <person name="Rambo T."/>
            <person name="Currie J."/>
            <person name="Collura K."/>
            <person name="Luo M."/>
            <person name="Yang T."/>
            <person name="Ammiraju J.S.S."/>
            <person name="Engler F."/>
            <person name="Soderlund C."/>
            <person name="Wing R.A."/>
            <person name="Palmer L.E."/>
            <person name="de la Bastide M."/>
            <person name="Spiegel L."/>
            <person name="Nascimento L."/>
            <person name="Zutavern T."/>
            <person name="O'Shaughnessy A."/>
            <person name="Dike S."/>
            <person name="Dedhia N."/>
            <person name="Preston R."/>
            <person name="Balija V."/>
            <person name="McCombie W.R."/>
            <person name="Chow T."/>
            <person name="Chen H."/>
            <person name="Chung M."/>
            <person name="Chen C."/>
            <person name="Shaw J."/>
            <person name="Wu H."/>
            <person name="Hsiao K."/>
            <person name="Chao Y."/>
            <person name="Chu M."/>
            <person name="Cheng C."/>
            <person name="Hour A."/>
            <person name="Lee P."/>
            <person name="Lin S."/>
            <person name="Lin Y."/>
            <person name="Liou J."/>
            <person name="Liu S."/>
            <person name="Hsing Y."/>
            <person name="Raghuvanshi S."/>
            <person name="Mohanty A."/>
            <person name="Bharti A.K."/>
            <person name="Gaur A."/>
            <person name="Gupta V."/>
            <person name="Kumar D."/>
            <person name="Ravi V."/>
            <person name="Vij S."/>
            <person name="Kapur A."/>
            <person name="Khurana P."/>
            <person name="Khurana P."/>
            <person name="Khurana J.P."/>
            <person name="Tyagi A.K."/>
            <person name="Gaikwad K."/>
            <person name="Singh A."/>
            <person name="Dalal V."/>
            <person name="Srivastava S."/>
            <person name="Dixit A."/>
            <person name="Pal A.K."/>
            <person name="Ghazi I.A."/>
            <person name="Yadav M."/>
            <person name="Pandit A."/>
            <person name="Bhargava A."/>
            <person name="Sureshbabu K."/>
            <person name="Batra K."/>
            <person name="Sharma T.R."/>
            <person name="Mohapatra T."/>
            <person name="Singh N.K."/>
            <person name="Messing J."/>
            <person name="Nelson A.B."/>
            <person name="Fuks G."/>
            <person name="Kavchok S."/>
            <person name="Keizer G."/>
            <person name="Linton E."/>
            <person name="Llaca V."/>
            <person name="Song R."/>
            <person name="Tanyolac B."/>
            <person name="Young S."/>
            <person name="Ho-Il K."/>
            <person name="Hahn J.H."/>
            <person name="Sangsakoo G."/>
            <person name="Vanavichit A."/>
            <person name="de Mattos Luiz.A.T."/>
            <person name="Zimmer P.D."/>
            <person name="Malone G."/>
            <person name="Dellagostin O."/>
            <person name="de Oliveira A.C."/>
            <person name="Bevan M."/>
            <person name="Bancroft I."/>
            <person name="Minx P."/>
            <person name="Cordum H."/>
            <person name="Wilson R."/>
            <person name="Cheng Z."/>
            <person name="Jin W."/>
            <person name="Jiang J."/>
            <person name="Leong S.A."/>
            <person name="Iwama H."/>
            <person name="Gojobori T."/>
            <person name="Itoh T."/>
            <person name="Niimura Y."/>
            <person name="Fujii Y."/>
            <person name="Habara T."/>
            <person name="Sakai H."/>
            <person name="Sato Y."/>
            <person name="Wilson G."/>
            <person name="Kumar K."/>
            <person name="McCouch S."/>
            <person name="Juretic N."/>
            <person name="Hoen D."/>
            <person name="Wright S."/>
            <person name="Bruskiewich R."/>
            <person name="Bureau T."/>
            <person name="Miyao A."/>
            <person name="Hirochika H."/>
            <person name="Nishikawa T."/>
            <person name="Kadowaki K."/>
            <person name="Sugiura M."/>
            <person name="Burr B."/>
            <person name="Sasaki T."/>
        </authorList>
    </citation>
    <scope>NUCLEOTIDE SEQUENCE [LARGE SCALE GENOMIC DNA]</scope>
    <source>
        <strain evidence="3">cv. Nipponbare</strain>
    </source>
</reference>
<feature type="compositionally biased region" description="Basic and acidic residues" evidence="1">
    <location>
        <begin position="291"/>
        <end position="320"/>
    </location>
</feature>
<evidence type="ECO:0000313" key="3">
    <source>
        <dbReference type="Proteomes" id="UP000059680"/>
    </source>
</evidence>
<feature type="non-terminal residue" evidence="2">
    <location>
        <position position="361"/>
    </location>
</feature>
<name>A0A0P0XBT6_ORYSJ</name>
<feature type="compositionally biased region" description="Low complexity" evidence="1">
    <location>
        <begin position="243"/>
        <end position="259"/>
    </location>
</feature>
<dbReference type="EMBL" id="AP014964">
    <property type="protein sequence ID" value="BAT03852.1"/>
    <property type="molecule type" value="Genomic_DNA"/>
</dbReference>
<dbReference type="PaxDb" id="39947-A0A0P0XBT6"/>
<gene>
    <name evidence="2" type="ordered locus">Os08g0152366</name>
    <name evidence="2" type="ORF">OSNPB_080152366</name>
</gene>
<organism evidence="2 3">
    <name type="scientific">Oryza sativa subsp. japonica</name>
    <name type="common">Rice</name>
    <dbReference type="NCBI Taxonomy" id="39947"/>
    <lineage>
        <taxon>Eukaryota</taxon>
        <taxon>Viridiplantae</taxon>
        <taxon>Streptophyta</taxon>
        <taxon>Embryophyta</taxon>
        <taxon>Tracheophyta</taxon>
        <taxon>Spermatophyta</taxon>
        <taxon>Magnoliopsida</taxon>
        <taxon>Liliopsida</taxon>
        <taxon>Poales</taxon>
        <taxon>Poaceae</taxon>
        <taxon>BOP clade</taxon>
        <taxon>Oryzoideae</taxon>
        <taxon>Oryzeae</taxon>
        <taxon>Oryzinae</taxon>
        <taxon>Oryza</taxon>
        <taxon>Oryza sativa</taxon>
    </lineage>
</organism>
<reference evidence="2 3" key="3">
    <citation type="journal article" date="2013" name="Rice">
        <title>Improvement of the Oryza sativa Nipponbare reference genome using next generation sequence and optical map data.</title>
        <authorList>
            <person name="Kawahara Y."/>
            <person name="de la Bastide M."/>
            <person name="Hamilton J.P."/>
            <person name="Kanamori H."/>
            <person name="McCombie W.R."/>
            <person name="Ouyang S."/>
            <person name="Schwartz D.C."/>
            <person name="Tanaka T."/>
            <person name="Wu J."/>
            <person name="Zhou S."/>
            <person name="Childs K.L."/>
            <person name="Davidson R.M."/>
            <person name="Lin H."/>
            <person name="Quesada-Ocampo L."/>
            <person name="Vaillancourt B."/>
            <person name="Sakai H."/>
            <person name="Lee S.S."/>
            <person name="Kim J."/>
            <person name="Numa H."/>
            <person name="Itoh T."/>
            <person name="Buell C.R."/>
            <person name="Matsumoto T."/>
        </authorList>
    </citation>
    <scope>NUCLEOTIDE SEQUENCE [LARGE SCALE GENOMIC DNA]</scope>
    <source>
        <strain evidence="3">cv. Nipponbare</strain>
    </source>
</reference>
<reference evidence="2 3" key="2">
    <citation type="journal article" date="2013" name="Plant Cell Physiol.">
        <title>Rice Annotation Project Database (RAP-DB): an integrative and interactive database for rice genomics.</title>
        <authorList>
            <person name="Sakai H."/>
            <person name="Lee S.S."/>
            <person name="Tanaka T."/>
            <person name="Numa H."/>
            <person name="Kim J."/>
            <person name="Kawahara Y."/>
            <person name="Wakimoto H."/>
            <person name="Yang C.C."/>
            <person name="Iwamoto M."/>
            <person name="Abe T."/>
            <person name="Yamada Y."/>
            <person name="Muto A."/>
            <person name="Inokuchi H."/>
            <person name="Ikemura T."/>
            <person name="Matsumoto T."/>
            <person name="Sasaki T."/>
            <person name="Itoh T."/>
        </authorList>
    </citation>
    <scope>NUCLEOTIDE SEQUENCE [LARGE SCALE GENOMIC DNA]</scope>
    <source>
        <strain evidence="3">cv. Nipponbare</strain>
    </source>
</reference>
<evidence type="ECO:0000256" key="1">
    <source>
        <dbReference type="SAM" id="MobiDB-lite"/>
    </source>
</evidence>
<sequence>MSPETFQHHRLEVRHRLEILLPHLAVAAHGGGDLLPEPVLHRRVLDEVGQYPLQRGGRGVGAGAHELGAEADNLAVGEPPPAVLRDGEVHEGVHVAVAAGAGLPPGAYERDEELLLPPPQRHQLVPPLPEHELGDRREEGEDLEAEEVAEEVALQRLDLPHPRVAGAVAEAHVHQEAEHRVLERLHHGHRRTALAADVGDEHVEHPAPRVGERAEAGRVEHAGGDASPEGPPRGAIRRRAHVPAAAGEQRGRRAAAAAGARRERRPALHQRAVRRAARRHEDRRPRRPQRREREHRPVLRRDPPQRRLDVEVPPREEQQRAQHRHRPRPRRQRRRLRRRRLGARRRGAGAQQQRAREAEQR</sequence>
<dbReference type="InParanoid" id="A0A0P0XBT6"/>
<keyword evidence="3" id="KW-1185">Reference proteome</keyword>
<dbReference type="Gramene" id="Os08t0152366-00">
    <property type="protein sequence ID" value="Os08t0152366-00"/>
    <property type="gene ID" value="Os08g0152366"/>
</dbReference>
<dbReference type="FunCoup" id="A0A0P0XBT6">
    <property type="interactions" value="271"/>
</dbReference>
<proteinExistence type="predicted"/>
<accession>A0A0P0XBT6</accession>
<feature type="region of interest" description="Disordered" evidence="1">
    <location>
        <begin position="193"/>
        <end position="361"/>
    </location>
</feature>
<feature type="compositionally biased region" description="Basic residues" evidence="1">
    <location>
        <begin position="262"/>
        <end position="278"/>
    </location>
</feature>
<evidence type="ECO:0000313" key="2">
    <source>
        <dbReference type="EMBL" id="BAT03852.1"/>
    </source>
</evidence>
<dbReference type="AlphaFoldDB" id="A0A0P0XBT6"/>